<evidence type="ECO:0000256" key="4">
    <source>
        <dbReference type="ARBA" id="ARBA00022989"/>
    </source>
</evidence>
<dbReference type="Gene3D" id="1.10.287.70">
    <property type="match status" value="1"/>
</dbReference>
<keyword evidence="2 6" id="KW-0812">Transmembrane</keyword>
<comment type="subcellular location">
    <subcellularLocation>
        <location evidence="1">Membrane</location>
        <topology evidence="1">Multi-pass membrane protein</topology>
    </subcellularLocation>
</comment>
<evidence type="ECO:0000256" key="2">
    <source>
        <dbReference type="ARBA" id="ARBA00022692"/>
    </source>
</evidence>
<protein>
    <recommendedName>
        <fullName evidence="7">Ion transport domain-containing protein</fullName>
    </recommendedName>
</protein>
<name>A0ABM5L4P6_DIAVI</name>
<evidence type="ECO:0000313" key="8">
    <source>
        <dbReference type="EnsemblMetazoa" id="XP_050517411.1"/>
    </source>
</evidence>
<evidence type="ECO:0000256" key="1">
    <source>
        <dbReference type="ARBA" id="ARBA00004141"/>
    </source>
</evidence>
<dbReference type="GeneID" id="126892033"/>
<evidence type="ECO:0000259" key="7">
    <source>
        <dbReference type="Pfam" id="PF00520"/>
    </source>
</evidence>
<proteinExistence type="predicted"/>
<dbReference type="PANTHER" id="PTHR10582:SF28">
    <property type="entry name" value="NANCHUNG, ISOFORM B"/>
    <property type="match status" value="1"/>
</dbReference>
<keyword evidence="9" id="KW-1185">Reference proteome</keyword>
<dbReference type="PANTHER" id="PTHR10582">
    <property type="entry name" value="TRANSIENT RECEPTOR POTENTIAL ION CHANNEL PROTEIN"/>
    <property type="match status" value="1"/>
</dbReference>
<reference evidence="8" key="1">
    <citation type="submission" date="2025-05" db="UniProtKB">
        <authorList>
            <consortium name="EnsemblMetazoa"/>
        </authorList>
    </citation>
    <scope>IDENTIFICATION</scope>
</reference>
<dbReference type="InterPro" id="IPR005821">
    <property type="entry name" value="Ion_trans_dom"/>
</dbReference>
<feature type="transmembrane region" description="Helical" evidence="6">
    <location>
        <begin position="156"/>
        <end position="178"/>
    </location>
</feature>
<dbReference type="Proteomes" id="UP001652700">
    <property type="component" value="Unplaced"/>
</dbReference>
<dbReference type="InterPro" id="IPR024862">
    <property type="entry name" value="TRPV"/>
</dbReference>
<keyword evidence="3" id="KW-0677">Repeat</keyword>
<organism evidence="8 9">
    <name type="scientific">Diabrotica virgifera virgifera</name>
    <name type="common">western corn rootworm</name>
    <dbReference type="NCBI Taxonomy" id="50390"/>
    <lineage>
        <taxon>Eukaryota</taxon>
        <taxon>Metazoa</taxon>
        <taxon>Ecdysozoa</taxon>
        <taxon>Arthropoda</taxon>
        <taxon>Hexapoda</taxon>
        <taxon>Insecta</taxon>
        <taxon>Pterygota</taxon>
        <taxon>Neoptera</taxon>
        <taxon>Endopterygota</taxon>
        <taxon>Coleoptera</taxon>
        <taxon>Polyphaga</taxon>
        <taxon>Cucujiformia</taxon>
        <taxon>Chrysomeloidea</taxon>
        <taxon>Chrysomelidae</taxon>
        <taxon>Galerucinae</taxon>
        <taxon>Diabroticina</taxon>
        <taxon>Diabroticites</taxon>
        <taxon>Diabrotica</taxon>
    </lineage>
</organism>
<dbReference type="Pfam" id="PF00520">
    <property type="entry name" value="Ion_trans"/>
    <property type="match status" value="1"/>
</dbReference>
<sequence length="274" mass="31927">MKKGHWASVCRKNKVRSVKIDLLELENKYNIVEYESDDELETLTEQDRESELKLNDSPKTVSETIGAKSLPVSYESQFVSTPKLPRNIAEIPISAYYIIFLSFDNPLTPEYVDDSATNPISTPMESIMAMFLMSLTNFGDYYDAFARTEHEYEAKILFVIFMAIVAILLINMLIAMMGNTYQKIAETRNEWQRQWARIVLVVERGVSPPERHRQLMVYSQPMSDGKQALVLRLNQSDEDKEEMKEILEIKRRHERYVKKRKEANQIHANNVIHK</sequence>
<dbReference type="RefSeq" id="XP_050517411.1">
    <property type="nucleotide sequence ID" value="XM_050661454.1"/>
</dbReference>
<keyword evidence="5 6" id="KW-0472">Membrane</keyword>
<evidence type="ECO:0000256" key="6">
    <source>
        <dbReference type="SAM" id="Phobius"/>
    </source>
</evidence>
<evidence type="ECO:0000313" key="9">
    <source>
        <dbReference type="Proteomes" id="UP001652700"/>
    </source>
</evidence>
<accession>A0ABM5L4P6</accession>
<evidence type="ECO:0000256" key="5">
    <source>
        <dbReference type="ARBA" id="ARBA00023136"/>
    </source>
</evidence>
<keyword evidence="4 6" id="KW-1133">Transmembrane helix</keyword>
<evidence type="ECO:0000256" key="3">
    <source>
        <dbReference type="ARBA" id="ARBA00022737"/>
    </source>
</evidence>
<dbReference type="EnsemblMetazoa" id="XM_050661454.1">
    <property type="protein sequence ID" value="XP_050517411.1"/>
    <property type="gene ID" value="LOC126892033"/>
</dbReference>
<feature type="domain" description="Ion transport" evidence="7">
    <location>
        <begin position="93"/>
        <end position="188"/>
    </location>
</feature>